<comment type="caution">
    <text evidence="2">Lacks conserved residue(s) required for the propagation of feature annotation.</text>
</comment>
<dbReference type="PANTHER" id="PTHR16897">
    <property type="entry name" value="OS10G0105400 PROTEIN"/>
    <property type="match status" value="1"/>
</dbReference>
<organism evidence="5 6">
    <name type="scientific">Desmophyllum pertusum</name>
    <dbReference type="NCBI Taxonomy" id="174260"/>
    <lineage>
        <taxon>Eukaryota</taxon>
        <taxon>Metazoa</taxon>
        <taxon>Cnidaria</taxon>
        <taxon>Anthozoa</taxon>
        <taxon>Hexacorallia</taxon>
        <taxon>Scleractinia</taxon>
        <taxon>Caryophylliina</taxon>
        <taxon>Caryophylliidae</taxon>
        <taxon>Desmophyllum</taxon>
    </lineage>
</organism>
<proteinExistence type="predicted"/>
<comment type="caution">
    <text evidence="5">The sequence shown here is derived from an EMBL/GenBank/DDBJ whole genome shotgun (WGS) entry which is preliminary data.</text>
</comment>
<dbReference type="InterPro" id="IPR000742">
    <property type="entry name" value="EGF"/>
</dbReference>
<evidence type="ECO:0000256" key="2">
    <source>
        <dbReference type="PROSITE-ProRule" id="PRU00076"/>
    </source>
</evidence>
<evidence type="ECO:0000259" key="3">
    <source>
        <dbReference type="PROSITE" id="PS50026"/>
    </source>
</evidence>
<dbReference type="PROSITE" id="PS50853">
    <property type="entry name" value="FN3"/>
    <property type="match status" value="2"/>
</dbReference>
<dbReference type="SMART" id="SM00060">
    <property type="entry name" value="FN3"/>
    <property type="match status" value="7"/>
</dbReference>
<accession>A0A9X0D8C2</accession>
<feature type="domain" description="Fibronectin type-III" evidence="4">
    <location>
        <begin position="1425"/>
        <end position="1521"/>
    </location>
</feature>
<dbReference type="CDD" id="cd00054">
    <property type="entry name" value="EGF_CA"/>
    <property type="match status" value="1"/>
</dbReference>
<keyword evidence="2" id="KW-0245">EGF-like domain</keyword>
<dbReference type="InterPro" id="IPR003961">
    <property type="entry name" value="FN3_dom"/>
</dbReference>
<dbReference type="EMBL" id="MU825435">
    <property type="protein sequence ID" value="KAJ7389353.1"/>
    <property type="molecule type" value="Genomic_DNA"/>
</dbReference>
<dbReference type="Proteomes" id="UP001163046">
    <property type="component" value="Unassembled WGS sequence"/>
</dbReference>
<name>A0A9X0D8C2_9CNID</name>
<evidence type="ECO:0000259" key="4">
    <source>
        <dbReference type="PROSITE" id="PS50853"/>
    </source>
</evidence>
<evidence type="ECO:0000256" key="1">
    <source>
        <dbReference type="ARBA" id="ARBA00023157"/>
    </source>
</evidence>
<sequence length="2598" mass="281849">MGVIVFNPDVNECLNKPCQHTCTNTFGSFTCRCQSCYTKLGLKCELRQCKISNRCYAYGTVNPSNQCQNCNSANKQAWTNNNALPCNDGVACTKNDRCLNGVCSGTRFTCLPCEECYNDACRVKPGYCVINEGGVRKCFSHGALRPGYQCQQCDSNNKHQWTNNNNLKCSDNNLKTKDDRCSSGTCVGTPYNCLSCETHDGSGCPIKSGYCIIQQGGQRTCYAKNHYKPGNPCQWCNPSSSTSTWSNREGVACDDGNKCTRGDTCRSGQCTATPFTCNSVCQFCNGNSCSLKTGFGFVNNKCMCKIAGQDYSHQALNPSNQCQWCDLYDAATRASSAWTNRPAVACDDKNKCTKQDTCNAGRCVGQGYSCQSSYPSSSCIRTSECVGDGTCRSIMRSSGTICRPAVDICDQPERCDGSLGTCPGAVEDKITLTTGTAQLMDQAFKSTISFQYFTDKLYLHISGFSASCGQLQTSACSTVSGVKGTFSNNNVQQTMTGLTLQDNNRYKVSIQASDIRNNVPQLVCSGVVMIDTSKPQSGWVRDGPGADLGYQASKLLQVNWGGVQTRHGVAKYQWKVLLTSFNTQQTTELMPFTNANLNTNAGKTFNSVTDGSKVRCVVRAYTKAGLFSDFTSDGVVVDTSPPVAGKIYDGNQVGVDLKYAKWTSTFTANWERFTDPHSPISRYTWAVQRLGAGLITSFKTTALNRSPTATNLNLVSKESYCAVVRGYNEAGLYTQVKSDCVLIDHEAPQVGTVNDGHFSDVDYQSEDTMIATNWNGFTDGNKGSGIVEYKYKIADTSGNIIVPWTSAGNATNITHSGLTLTNHAKYLVTVKAIDAVGLSTDVTTDGVTVDTTHPVFTGKVLVTGEDDFVNGTPCVYITSVSSVTVQWVGFSDSHSGLQRYEWALIPSDMSPSSSDFNAVPGSNLPTSATFSGLALTQGKSYHIILRAYNGVKLFKDAYSVLVIPDATPPSPGNVFDGPTPEVDIDYQADVKHVHGSWTTFPEPHTEVKQYYYAVGSCIMGNYHVTGNGFLQLNPPKATSFMLANITLVNGQRYCIKIKAENKAGLISSEVSSDGFIADVTPPNVRKAQVRDGNTGSDIDYQANTTALSAEWDGFADPESGILYYEYGVSRNRGGAVDVSPFQNAGLNTSATVHGLSLADDVYYFIVCAVNNAKLRSCISSDGVLIDFSSPSHGVVHDGIIEPELKYQSSLTNMDANWEGIWDLESGIEKFEWSIGMSEQDKTSTQDYTDVGLSTHVRSQTVLNLLSGTKYYVHLKVTNQAGAVRELVSDGVIADGTPPIPSTIYPGFGSQREWKYNDQESVFYSATTSSIAVYWNRFSEPESEVWYYKWAIGTSKCGTQVQPLINIGRSNYANTTMTDLVFRQGVKYYVTVTSRNRADLISRSCSDALVFDNTPPHPGKVYFEPSSGNRRKAFVSNDSLTLSWSKFRDLDSGISKCNIFVFDPAGHVLFTESRNESSGNVSLSRSVLLHGENYNASVECINNAGLASSSSLLFAIDNTPPIQTGPITAGVSRDLAFQYQSDTNSITATWPPFAELESHIKNYQFAIGTRPYQDDVVSFENVYLATQVTKSDLSLSQGNVYYITVIATNQAGLTTNASSLGLVIDTTPAKAVNGCVHDGPSGEDIDFFSPTMDLAAHWEDITDPESGVMNSMYCLGTKPWGCQIRAMTSVGVNTSFICQTCHVNAGERVYVTVRVTNGAGLSVTRSSDGMLLDVSPPLMGDVIDGNDVTGVDYNIVLEDWNVSMSWFGVEDAESGVRSYIWIIEGTDGNRVLQVDISNNTKYGQRNVFSNFQTYTDLPFLRNITYYNVLTCWNKAELHSTVRSNGFRVESIWPIPAPVRDGSTEGVDPDYLTSTKRVGANWDPFADDIGDPVIDYAWAIGTSPGNDDILRFTSVGLTTSIEKDLAPDAPGLDVLTAGERPSPPMITEVTTHHVVTDQHERSVEIRVSWSNAKDYESGIRNSEYCLGTTPSTCVGGSSPAGSSTSGIIGPFTPQSRAAYYVTVFVVNRACLTSVMSSEKLIFDTTPPSQGTVIDGIGHDIDFTDSMNSLSIQWEGFEDEESGVASCSWALIEQSASHDRSVFGNDTVVLTKAVESKGNLTEANLSLVPGARYISEITCTNADGFSSTSASDGVIVDVTPPNSGLVHDGSSLLFDIQFQFSTAAVEAIWEPFRDHESGVVKYRWGLGTTPDNVDVISFTDVGMMTSAMTTNLTLTHGERYYVTVEATNAAGMTSHGWSDGFVVDISAPELTELSRGSNSWLGPGEKLQASWKSRDPESGISKTEFCVGTVSFGCQVKSMTELSFNATEIICNDCQLTHQGTYYITIRVQNGAGVFTVATTDEIKVDLTAPFVGKVIPITDVTSCVTNCTLVSNVTFFEDRESGVKSCSYAIRNSSHLITDFVNNGLGKTVGATGLQLVAGERYYTVVRCENTVELVTEEVSTVPVLVDDTPPTKGSVIVSADRTHDVFGIHSSCHLFNKTLRAHWFGFNDEESGISGFRVAVGKHPNSTDVLPFQDVGVTTNVTLPLNNTGGLFEGNIVYVTVESRNPAGLVTQSTSRPTRLISACNNEYLVEGDFYCYDI</sequence>
<dbReference type="InterPro" id="IPR036116">
    <property type="entry name" value="FN3_sf"/>
</dbReference>
<keyword evidence="6" id="KW-1185">Reference proteome</keyword>
<dbReference type="SMART" id="SM00179">
    <property type="entry name" value="EGF_CA"/>
    <property type="match status" value="1"/>
</dbReference>
<evidence type="ECO:0000313" key="6">
    <source>
        <dbReference type="Proteomes" id="UP001163046"/>
    </source>
</evidence>
<dbReference type="PROSITE" id="PS01187">
    <property type="entry name" value="EGF_CA"/>
    <property type="match status" value="1"/>
</dbReference>
<dbReference type="InterPro" id="IPR001881">
    <property type="entry name" value="EGF-like_Ca-bd_dom"/>
</dbReference>
<keyword evidence="1" id="KW-1015">Disulfide bond</keyword>
<dbReference type="GO" id="GO:0005509">
    <property type="term" value="F:calcium ion binding"/>
    <property type="evidence" value="ECO:0007669"/>
    <property type="project" value="InterPro"/>
</dbReference>
<feature type="domain" description="EGF-like" evidence="3">
    <location>
        <begin position="9"/>
        <end position="45"/>
    </location>
</feature>
<dbReference type="InterPro" id="IPR000152">
    <property type="entry name" value="EGF-type_Asp/Asn_hydroxyl_site"/>
</dbReference>
<dbReference type="SUPFAM" id="SSF49265">
    <property type="entry name" value="Fibronectin type III"/>
    <property type="match status" value="2"/>
</dbReference>
<dbReference type="PROSITE" id="PS50026">
    <property type="entry name" value="EGF_3"/>
    <property type="match status" value="1"/>
</dbReference>
<dbReference type="InterPro" id="IPR018097">
    <property type="entry name" value="EGF_Ca-bd_CS"/>
</dbReference>
<evidence type="ECO:0000313" key="5">
    <source>
        <dbReference type="EMBL" id="KAJ7389353.1"/>
    </source>
</evidence>
<dbReference type="PROSITE" id="PS00010">
    <property type="entry name" value="ASX_HYDROXYL"/>
    <property type="match status" value="1"/>
</dbReference>
<dbReference type="Gene3D" id="2.10.25.10">
    <property type="entry name" value="Laminin"/>
    <property type="match status" value="1"/>
</dbReference>
<dbReference type="PANTHER" id="PTHR16897:SF2">
    <property type="entry name" value="OS03G0226600 PROTEIN"/>
    <property type="match status" value="1"/>
</dbReference>
<reference evidence="5" key="1">
    <citation type="submission" date="2023-01" db="EMBL/GenBank/DDBJ databases">
        <title>Genome assembly of the deep-sea coral Lophelia pertusa.</title>
        <authorList>
            <person name="Herrera S."/>
            <person name="Cordes E."/>
        </authorList>
    </citation>
    <scope>NUCLEOTIDE SEQUENCE</scope>
    <source>
        <strain evidence="5">USNM1676648</strain>
        <tissue evidence="5">Polyp</tissue>
    </source>
</reference>
<feature type="domain" description="Fibronectin type-III" evidence="4">
    <location>
        <begin position="1530"/>
        <end position="1628"/>
    </location>
</feature>
<evidence type="ECO:0008006" key="7">
    <source>
        <dbReference type="Google" id="ProtNLM"/>
    </source>
</evidence>
<gene>
    <name evidence="5" type="ORF">OS493_032210</name>
</gene>
<protein>
    <recommendedName>
        <fullName evidence="7">Versican core</fullName>
    </recommendedName>
</protein>
<dbReference type="OrthoDB" id="5983081at2759"/>